<dbReference type="AlphaFoldDB" id="A0A1L8TPF5"/>
<evidence type="ECO:0000256" key="1">
    <source>
        <dbReference type="ARBA" id="ARBA00022801"/>
    </source>
</evidence>
<keyword evidence="5" id="KW-1185">Reference proteome</keyword>
<dbReference type="Proteomes" id="UP000182077">
    <property type="component" value="Unassembled WGS sequence"/>
</dbReference>
<dbReference type="Gene3D" id="3.90.79.10">
    <property type="entry name" value="Nucleoside Triphosphate Pyrophosphohydrolase"/>
    <property type="match status" value="1"/>
</dbReference>
<dbReference type="EMBL" id="JXKQ01000003">
    <property type="protein sequence ID" value="OJG46196.1"/>
    <property type="molecule type" value="Genomic_DNA"/>
</dbReference>
<dbReference type="InterPro" id="IPR000086">
    <property type="entry name" value="NUDIX_hydrolase_dom"/>
</dbReference>
<dbReference type="InterPro" id="IPR015797">
    <property type="entry name" value="NUDIX_hydrolase-like_dom_sf"/>
</dbReference>
<protein>
    <recommendedName>
        <fullName evidence="3">Nudix hydrolase domain-containing protein</fullName>
    </recommendedName>
</protein>
<evidence type="ECO:0000313" key="4">
    <source>
        <dbReference type="EMBL" id="OJG46196.1"/>
    </source>
</evidence>
<proteinExistence type="inferred from homology"/>
<evidence type="ECO:0000313" key="5">
    <source>
        <dbReference type="Proteomes" id="UP000182077"/>
    </source>
</evidence>
<keyword evidence="1 2" id="KW-0378">Hydrolase</keyword>
<dbReference type="GO" id="GO:0016787">
    <property type="term" value="F:hydrolase activity"/>
    <property type="evidence" value="ECO:0007669"/>
    <property type="project" value="UniProtKB-KW"/>
</dbReference>
<evidence type="ECO:0000256" key="2">
    <source>
        <dbReference type="RuleBase" id="RU003476"/>
    </source>
</evidence>
<gene>
    <name evidence="4" type="ORF">RV04_GL001362</name>
</gene>
<name>A0A1L8TPF5_9ENTE</name>
<comment type="caution">
    <text evidence="4">The sequence shown here is derived from an EMBL/GenBank/DDBJ whole genome shotgun (WGS) entry which is preliminary data.</text>
</comment>
<dbReference type="InterPro" id="IPR020476">
    <property type="entry name" value="Nudix_hydrolase"/>
</dbReference>
<dbReference type="Pfam" id="PF00293">
    <property type="entry name" value="NUDIX"/>
    <property type="match status" value="1"/>
</dbReference>
<dbReference type="SUPFAM" id="SSF55811">
    <property type="entry name" value="Nudix"/>
    <property type="match status" value="1"/>
</dbReference>
<organism evidence="4 5">
    <name type="scientific">Enterococcus hermanniensis</name>
    <dbReference type="NCBI Taxonomy" id="249189"/>
    <lineage>
        <taxon>Bacteria</taxon>
        <taxon>Bacillati</taxon>
        <taxon>Bacillota</taxon>
        <taxon>Bacilli</taxon>
        <taxon>Lactobacillales</taxon>
        <taxon>Enterococcaceae</taxon>
        <taxon>Enterococcus</taxon>
    </lineage>
</organism>
<dbReference type="PRINTS" id="PR00502">
    <property type="entry name" value="NUDIXFAMILY"/>
</dbReference>
<dbReference type="PROSITE" id="PS51462">
    <property type="entry name" value="NUDIX"/>
    <property type="match status" value="1"/>
</dbReference>
<evidence type="ECO:0000259" key="3">
    <source>
        <dbReference type="PROSITE" id="PS51462"/>
    </source>
</evidence>
<sequence>MKGEIELVQNKLIAHVLLFTEKGYLVIKRTEIKGGEENVYPGYWDIPGGTVEDGEMPQSAAIREVFEEIGQ</sequence>
<dbReference type="InterPro" id="IPR020084">
    <property type="entry name" value="NUDIX_hydrolase_CS"/>
</dbReference>
<accession>A0A1L8TPF5</accession>
<reference evidence="4 5" key="1">
    <citation type="submission" date="2014-12" db="EMBL/GenBank/DDBJ databases">
        <title>Draft genome sequences of 29 type strains of Enterococci.</title>
        <authorList>
            <person name="Zhong Z."/>
            <person name="Sun Z."/>
            <person name="Liu W."/>
            <person name="Zhang W."/>
            <person name="Zhang H."/>
        </authorList>
    </citation>
    <scope>NUCLEOTIDE SEQUENCE [LARGE SCALE GENOMIC DNA]</scope>
    <source>
        <strain evidence="4 5">DSM 17122</strain>
    </source>
</reference>
<feature type="domain" description="Nudix hydrolase" evidence="3">
    <location>
        <begin position="9"/>
        <end position="71"/>
    </location>
</feature>
<dbReference type="CDD" id="cd02883">
    <property type="entry name" value="NUDIX_Hydrolase"/>
    <property type="match status" value="1"/>
</dbReference>
<dbReference type="PROSITE" id="PS00893">
    <property type="entry name" value="NUDIX_BOX"/>
    <property type="match status" value="1"/>
</dbReference>
<comment type="similarity">
    <text evidence="2">Belongs to the Nudix hydrolase family.</text>
</comment>